<evidence type="ECO:0000313" key="2">
    <source>
        <dbReference type="Proteomes" id="UP000715441"/>
    </source>
</evidence>
<evidence type="ECO:0000313" key="1">
    <source>
        <dbReference type="EMBL" id="NKQ53919.1"/>
    </source>
</evidence>
<organism evidence="1 2">
    <name type="scientific">Amycolatopsis acididurans</name>
    <dbReference type="NCBI Taxonomy" id="2724524"/>
    <lineage>
        <taxon>Bacteria</taxon>
        <taxon>Bacillati</taxon>
        <taxon>Actinomycetota</taxon>
        <taxon>Actinomycetes</taxon>
        <taxon>Pseudonocardiales</taxon>
        <taxon>Pseudonocardiaceae</taxon>
        <taxon>Amycolatopsis</taxon>
    </lineage>
</organism>
<proteinExistence type="predicted"/>
<reference evidence="1 2" key="1">
    <citation type="submission" date="2020-04" db="EMBL/GenBank/DDBJ databases">
        <title>Novel species.</title>
        <authorList>
            <person name="Teo W.F.A."/>
            <person name="Lipun K."/>
            <person name="Srisuk N."/>
            <person name="Duangmal K."/>
        </authorList>
    </citation>
    <scope>NUCLEOTIDE SEQUENCE [LARGE SCALE GENOMIC DNA]</scope>
    <source>
        <strain evidence="1 2">K13G38</strain>
    </source>
</reference>
<keyword evidence="2" id="KW-1185">Reference proteome</keyword>
<gene>
    <name evidence="1" type="ORF">HFP15_13615</name>
</gene>
<comment type="caution">
    <text evidence="1">The sequence shown here is derived from an EMBL/GenBank/DDBJ whole genome shotgun (WGS) entry which is preliminary data.</text>
</comment>
<sequence length="90" mass="9411">MVQAAPAVEAGEAAEQLAAAVTAALRPDAAPLDYAPCRQGVTKAVQGLRSALLGLIRELEPRTGTYDDSAVARAQHLAADIRFVRPLEST</sequence>
<dbReference type="EMBL" id="JAAXLS010000007">
    <property type="protein sequence ID" value="NKQ53919.1"/>
    <property type="molecule type" value="Genomic_DNA"/>
</dbReference>
<protein>
    <submittedName>
        <fullName evidence="1">Uncharacterized protein</fullName>
    </submittedName>
</protein>
<dbReference type="Proteomes" id="UP000715441">
    <property type="component" value="Unassembled WGS sequence"/>
</dbReference>
<name>A0ABX1J4R7_9PSEU</name>
<accession>A0ABX1J4R7</accession>